<evidence type="ECO:0000256" key="7">
    <source>
        <dbReference type="ARBA" id="ARBA00023315"/>
    </source>
</evidence>
<dbReference type="Pfam" id="PF02797">
    <property type="entry name" value="Chal_sti_synt_C"/>
    <property type="match status" value="1"/>
</dbReference>
<keyword evidence="7 9" id="KW-0012">Acyltransferase</keyword>
<feature type="domain" description="Chalcone/stilbene synthase C-terminal" evidence="12">
    <location>
        <begin position="352"/>
        <end position="428"/>
    </location>
</feature>
<sequence length="462" mass="52197">MAASAVELLRMGPKEILRLCDSPHLGLVHILCSSLFIVFMATLYFISKPYPIYLVDYTCYKPPGTYRVPRSFFLEHLKLSPSFDPESVKFQFRILERSGLGERTCVPPALHYIAPDPTMADARAEAELVIFSAMDALFERTGIKPQDVDFLIVNCSMFSPTPSLSDMVINKYKMRSNIKSFNLSGMGCSPSPISVNIARDLLQVHANAYAVVVSTEIVTPNWYTGNQRSMLLPNCLFRMGAATLLLSNRRRESRRAKYRLMHVVRTHRGADDRAYHCVFQEEDVQRNVGISLSKDLMGIAGEALKSNITTMGPLVLPASEQLLFLLSLFARKIFNLKLKPYIPDFKQAFEHFCIHAGGRAVIDELEKNLQLSPEHVEASRMTLHRFGNTSSSSLWYEMNYIEAKGRMKKGDRSWQIGFGSGFKCNSLVWKCNRSIKAEADGPWADCIDQYPVHTVEAVKLQQ</sequence>
<comment type="similarity">
    <text evidence="3 9">Belongs to the thiolase-like superfamily. Chalcone/stilbene synthases family.</text>
</comment>
<evidence type="ECO:0000256" key="9">
    <source>
        <dbReference type="PIRNR" id="PIRNR036417"/>
    </source>
</evidence>
<proteinExistence type="inferred from homology"/>
<comment type="pathway">
    <text evidence="2 9">Lipid metabolism; fatty acid biosynthesis.</text>
</comment>
<evidence type="ECO:0000313" key="14">
    <source>
        <dbReference type="EMBL" id="ERN04054.1"/>
    </source>
</evidence>
<dbReference type="HOGENOM" id="CLU_013238_2_1_1"/>
<dbReference type="Gene3D" id="3.40.47.10">
    <property type="match status" value="1"/>
</dbReference>
<dbReference type="UniPathway" id="UPA00094"/>
<keyword evidence="5 11" id="KW-1133">Transmembrane helix</keyword>
<dbReference type="GO" id="GO:0006633">
    <property type="term" value="P:fatty acid biosynthetic process"/>
    <property type="evidence" value="ECO:0007669"/>
    <property type="project" value="UniProtKB-UniPathway"/>
</dbReference>
<dbReference type="PANTHER" id="PTHR31561">
    <property type="entry name" value="3-KETOACYL-COA SYNTHASE"/>
    <property type="match status" value="1"/>
</dbReference>
<evidence type="ECO:0000313" key="15">
    <source>
        <dbReference type="Proteomes" id="UP000017836"/>
    </source>
</evidence>
<dbReference type="InterPro" id="IPR016039">
    <property type="entry name" value="Thiolase-like"/>
</dbReference>
<protein>
    <recommendedName>
        <fullName evidence="9">3-ketoacyl-CoA synthase</fullName>
        <ecNumber evidence="9">2.3.1.-</ecNumber>
    </recommendedName>
</protein>
<feature type="active site" evidence="10">
    <location>
        <position position="384"/>
    </location>
</feature>
<feature type="active site" evidence="10">
    <location>
        <position position="355"/>
    </location>
</feature>
<comment type="subcellular location">
    <subcellularLocation>
        <location evidence="1">Membrane</location>
    </subcellularLocation>
</comment>
<dbReference type="EC" id="2.3.1.-" evidence="9"/>
<keyword evidence="9" id="KW-0808">Transferase</keyword>
<feature type="active site" evidence="10">
    <location>
        <position position="351"/>
    </location>
</feature>
<name>W1P8P9_AMBTC</name>
<dbReference type="GO" id="GO:0016020">
    <property type="term" value="C:membrane"/>
    <property type="evidence" value="ECO:0007669"/>
    <property type="project" value="UniProtKB-SubCell"/>
</dbReference>
<dbReference type="Proteomes" id="UP000017836">
    <property type="component" value="Unassembled WGS sequence"/>
</dbReference>
<evidence type="ECO:0000256" key="4">
    <source>
        <dbReference type="ARBA" id="ARBA00022692"/>
    </source>
</evidence>
<gene>
    <name evidence="14" type="ORF">AMTR_s00079p00192440</name>
</gene>
<dbReference type="InterPro" id="IPR013601">
    <property type="entry name" value="FAE1_typ3_polyketide_synth"/>
</dbReference>
<dbReference type="Gramene" id="ERN04054">
    <property type="protein sequence ID" value="ERN04054"/>
    <property type="gene ID" value="AMTR_s00079p00192440"/>
</dbReference>
<evidence type="ECO:0000256" key="11">
    <source>
        <dbReference type="SAM" id="Phobius"/>
    </source>
</evidence>
<feature type="domain" description="FAE" evidence="13">
    <location>
        <begin position="45"/>
        <end position="332"/>
    </location>
</feature>
<accession>W1P8P9</accession>
<keyword evidence="4 11" id="KW-0812">Transmembrane</keyword>
<reference evidence="15" key="1">
    <citation type="journal article" date="2013" name="Science">
        <title>The Amborella genome and the evolution of flowering plants.</title>
        <authorList>
            <consortium name="Amborella Genome Project"/>
        </authorList>
    </citation>
    <scope>NUCLEOTIDE SEQUENCE [LARGE SCALE GENOMIC DNA]</scope>
</reference>
<feature type="active site" evidence="10">
    <location>
        <position position="388"/>
    </location>
</feature>
<evidence type="ECO:0000256" key="6">
    <source>
        <dbReference type="ARBA" id="ARBA00023136"/>
    </source>
</evidence>
<dbReference type="eggNOG" id="ENOG502QPKZ">
    <property type="taxonomic scope" value="Eukaryota"/>
</dbReference>
<dbReference type="GO" id="GO:0009922">
    <property type="term" value="F:fatty acid elongase activity"/>
    <property type="evidence" value="ECO:0007669"/>
    <property type="project" value="UniProtKB-EC"/>
</dbReference>
<dbReference type="SUPFAM" id="SSF53901">
    <property type="entry name" value="Thiolase-like"/>
    <property type="match status" value="2"/>
</dbReference>
<keyword evidence="6 11" id="KW-0472">Membrane</keyword>
<comment type="catalytic activity">
    <reaction evidence="8">
        <text>a very-long-chain acyl-CoA + malonyl-CoA + H(+) = a very-long-chain 3-oxoacyl-CoA + CO2 + CoA</text>
        <dbReference type="Rhea" id="RHEA:32727"/>
        <dbReference type="ChEBI" id="CHEBI:15378"/>
        <dbReference type="ChEBI" id="CHEBI:16526"/>
        <dbReference type="ChEBI" id="CHEBI:57287"/>
        <dbReference type="ChEBI" id="CHEBI:57384"/>
        <dbReference type="ChEBI" id="CHEBI:90725"/>
        <dbReference type="ChEBI" id="CHEBI:90736"/>
        <dbReference type="EC" id="2.3.1.199"/>
    </reaction>
</comment>
<dbReference type="EMBL" id="KI394313">
    <property type="protein sequence ID" value="ERN04054.1"/>
    <property type="molecule type" value="Genomic_DNA"/>
</dbReference>
<keyword evidence="15" id="KW-1185">Reference proteome</keyword>
<dbReference type="PIRSF" id="PIRSF036417">
    <property type="entry name" value="3-ktacl-CoA_syn"/>
    <property type="match status" value="1"/>
</dbReference>
<evidence type="ECO:0000256" key="1">
    <source>
        <dbReference type="ARBA" id="ARBA00004370"/>
    </source>
</evidence>
<dbReference type="Pfam" id="PF08392">
    <property type="entry name" value="FAE1_CUT1_RppA"/>
    <property type="match status" value="1"/>
</dbReference>
<feature type="active site" evidence="10">
    <location>
        <position position="267"/>
    </location>
</feature>
<evidence type="ECO:0000256" key="2">
    <source>
        <dbReference type="ARBA" id="ARBA00005194"/>
    </source>
</evidence>
<feature type="transmembrane region" description="Helical" evidence="11">
    <location>
        <begin position="27"/>
        <end position="46"/>
    </location>
</feature>
<evidence type="ECO:0000256" key="5">
    <source>
        <dbReference type="ARBA" id="ARBA00022989"/>
    </source>
</evidence>
<dbReference type="AlphaFoldDB" id="W1P8P9"/>
<dbReference type="OMA" id="GERTCVP"/>
<dbReference type="InterPro" id="IPR012392">
    <property type="entry name" value="3-ktacl-CoA_syn"/>
</dbReference>
<dbReference type="STRING" id="13333.W1P8P9"/>
<evidence type="ECO:0000256" key="10">
    <source>
        <dbReference type="PIRSR" id="PIRSR036417-1"/>
    </source>
</evidence>
<dbReference type="InterPro" id="IPR012328">
    <property type="entry name" value="Chalcone/stilbene_synt_C"/>
</dbReference>
<dbReference type="FunFam" id="3.40.47.10:FF:000028">
    <property type="entry name" value="3-ketoacyl-CoA synthase"/>
    <property type="match status" value="1"/>
</dbReference>
<evidence type="ECO:0000256" key="3">
    <source>
        <dbReference type="ARBA" id="ARBA00005531"/>
    </source>
</evidence>
<dbReference type="CDD" id="cd00831">
    <property type="entry name" value="CHS_like"/>
    <property type="match status" value="1"/>
</dbReference>
<feature type="active site" evidence="10">
    <location>
        <position position="188"/>
    </location>
</feature>
<evidence type="ECO:0000259" key="13">
    <source>
        <dbReference type="Pfam" id="PF08392"/>
    </source>
</evidence>
<evidence type="ECO:0000256" key="8">
    <source>
        <dbReference type="ARBA" id="ARBA00047375"/>
    </source>
</evidence>
<organism evidence="14 15">
    <name type="scientific">Amborella trichopoda</name>
    <dbReference type="NCBI Taxonomy" id="13333"/>
    <lineage>
        <taxon>Eukaryota</taxon>
        <taxon>Viridiplantae</taxon>
        <taxon>Streptophyta</taxon>
        <taxon>Embryophyta</taxon>
        <taxon>Tracheophyta</taxon>
        <taxon>Spermatophyta</taxon>
        <taxon>Magnoliopsida</taxon>
        <taxon>Amborellales</taxon>
        <taxon>Amborellaceae</taxon>
        <taxon>Amborella</taxon>
    </lineage>
</organism>
<evidence type="ECO:0000259" key="12">
    <source>
        <dbReference type="Pfam" id="PF02797"/>
    </source>
</evidence>